<dbReference type="Pfam" id="PF08534">
    <property type="entry name" value="Redoxin"/>
    <property type="match status" value="1"/>
</dbReference>
<gene>
    <name evidence="7" type="ORF">ABUH87_14910</name>
</gene>
<proteinExistence type="predicted"/>
<evidence type="ECO:0000256" key="5">
    <source>
        <dbReference type="SAM" id="Phobius"/>
    </source>
</evidence>
<reference evidence="7 8" key="1">
    <citation type="submission" date="2024-06" db="EMBL/GenBank/DDBJ databases">
        <title>Novosphingobium rhizovicinus M1R2S20.</title>
        <authorList>
            <person name="Sun J.-Q."/>
        </authorList>
    </citation>
    <scope>NUCLEOTIDE SEQUENCE [LARGE SCALE GENOMIC DNA]</scope>
    <source>
        <strain evidence="7 8">M1R2S20</strain>
    </source>
</reference>
<dbReference type="SUPFAM" id="SSF52833">
    <property type="entry name" value="Thioredoxin-like"/>
    <property type="match status" value="1"/>
</dbReference>
<dbReference type="PANTHER" id="PTHR42852">
    <property type="entry name" value="THIOL:DISULFIDE INTERCHANGE PROTEIN DSBE"/>
    <property type="match status" value="1"/>
</dbReference>
<keyword evidence="2" id="KW-0201">Cytochrome c-type biogenesis</keyword>
<evidence type="ECO:0000256" key="4">
    <source>
        <dbReference type="ARBA" id="ARBA00023284"/>
    </source>
</evidence>
<dbReference type="Pfam" id="PF01790">
    <property type="entry name" value="LGT"/>
    <property type="match status" value="1"/>
</dbReference>
<dbReference type="Gene3D" id="3.40.30.10">
    <property type="entry name" value="Glutaredoxin"/>
    <property type="match status" value="1"/>
</dbReference>
<feature type="transmembrane region" description="Helical" evidence="5">
    <location>
        <begin position="73"/>
        <end position="97"/>
    </location>
</feature>
<comment type="caution">
    <text evidence="7">The sequence shown here is derived from an EMBL/GenBank/DDBJ whole genome shotgun (WGS) entry which is preliminary data.</text>
</comment>
<dbReference type="EMBL" id="JBFNXR010000052">
    <property type="protein sequence ID" value="MEW9856427.1"/>
    <property type="molecule type" value="Genomic_DNA"/>
</dbReference>
<dbReference type="EC" id="2.4.99.-" evidence="7"/>
<dbReference type="GO" id="GO:0016757">
    <property type="term" value="F:glycosyltransferase activity"/>
    <property type="evidence" value="ECO:0007669"/>
    <property type="project" value="UniProtKB-KW"/>
</dbReference>
<evidence type="ECO:0000259" key="6">
    <source>
        <dbReference type="PROSITE" id="PS51352"/>
    </source>
</evidence>
<dbReference type="InterPro" id="IPR001640">
    <property type="entry name" value="Lgt"/>
</dbReference>
<dbReference type="CDD" id="cd02966">
    <property type="entry name" value="TlpA_like_family"/>
    <property type="match status" value="1"/>
</dbReference>
<name>A0ABV3REA2_9SPHN</name>
<dbReference type="InterPro" id="IPR050553">
    <property type="entry name" value="Thioredoxin_ResA/DsbE_sf"/>
</dbReference>
<dbReference type="PROSITE" id="PS00194">
    <property type="entry name" value="THIOREDOXIN_1"/>
    <property type="match status" value="1"/>
</dbReference>
<keyword evidence="5" id="KW-0472">Membrane</keyword>
<feature type="transmembrane region" description="Helical" evidence="5">
    <location>
        <begin position="109"/>
        <end position="127"/>
    </location>
</feature>
<dbReference type="Proteomes" id="UP001556118">
    <property type="component" value="Unassembled WGS sequence"/>
</dbReference>
<dbReference type="InterPro" id="IPR036249">
    <property type="entry name" value="Thioredoxin-like_sf"/>
</dbReference>
<keyword evidence="7" id="KW-0328">Glycosyltransferase</keyword>
<dbReference type="PROSITE" id="PS51352">
    <property type="entry name" value="THIOREDOXIN_2"/>
    <property type="match status" value="1"/>
</dbReference>
<evidence type="ECO:0000256" key="3">
    <source>
        <dbReference type="ARBA" id="ARBA00023157"/>
    </source>
</evidence>
<sequence>MNEVVQLGPLALASDRLLAVGLIMGFVMALERIMARTRGDYAGVAALAVGAGIVAARLVYVAQHHDAYASDPYSILAVWQGGFSAPAGLLAAAIVIAWRLRPRRAMGQALGALAVAGVLWFTGSALLRPEPRPLPGLPPMTMIDGRPFDMENMAGRPMVINLWATWCPPCRRELPMLADIASSSTVPVILVNQGEPAEVVRNHMLGRGIPTDAILLDSGADLAQRVAAGGLPTTLFVDGQGRIVETHVGEISRAGLLTGISELEAR</sequence>
<dbReference type="InterPro" id="IPR013766">
    <property type="entry name" value="Thioredoxin_domain"/>
</dbReference>
<organism evidence="7 8">
    <name type="scientific">Novosphingobium rhizovicinum</name>
    <dbReference type="NCBI Taxonomy" id="3228928"/>
    <lineage>
        <taxon>Bacteria</taxon>
        <taxon>Pseudomonadati</taxon>
        <taxon>Pseudomonadota</taxon>
        <taxon>Alphaproteobacteria</taxon>
        <taxon>Sphingomonadales</taxon>
        <taxon>Sphingomonadaceae</taxon>
        <taxon>Novosphingobium</taxon>
    </lineage>
</organism>
<feature type="transmembrane region" description="Helical" evidence="5">
    <location>
        <begin position="6"/>
        <end position="29"/>
    </location>
</feature>
<keyword evidence="7" id="KW-0808">Transferase</keyword>
<protein>
    <submittedName>
        <fullName evidence="7">Prolipoprotein diacylglyceryl transferase family protein</fullName>
        <ecNumber evidence="7">2.4.99.-</ecNumber>
    </submittedName>
</protein>
<evidence type="ECO:0000256" key="2">
    <source>
        <dbReference type="ARBA" id="ARBA00022748"/>
    </source>
</evidence>
<dbReference type="RefSeq" id="WP_367774875.1">
    <property type="nucleotide sequence ID" value="NZ_JBFNXR010000052.1"/>
</dbReference>
<keyword evidence="5" id="KW-0812">Transmembrane</keyword>
<keyword evidence="4" id="KW-0676">Redox-active center</keyword>
<keyword evidence="8" id="KW-1185">Reference proteome</keyword>
<keyword evidence="5" id="KW-1133">Transmembrane helix</keyword>
<comment type="subcellular location">
    <subcellularLocation>
        <location evidence="1">Cell envelope</location>
    </subcellularLocation>
</comment>
<evidence type="ECO:0000256" key="1">
    <source>
        <dbReference type="ARBA" id="ARBA00004196"/>
    </source>
</evidence>
<feature type="domain" description="Thioredoxin" evidence="6">
    <location>
        <begin position="128"/>
        <end position="265"/>
    </location>
</feature>
<evidence type="ECO:0000313" key="8">
    <source>
        <dbReference type="Proteomes" id="UP001556118"/>
    </source>
</evidence>
<dbReference type="InterPro" id="IPR013740">
    <property type="entry name" value="Redoxin"/>
</dbReference>
<dbReference type="PANTHER" id="PTHR42852:SF6">
    <property type="entry name" value="THIOL:DISULFIDE INTERCHANGE PROTEIN DSBE"/>
    <property type="match status" value="1"/>
</dbReference>
<dbReference type="InterPro" id="IPR017937">
    <property type="entry name" value="Thioredoxin_CS"/>
</dbReference>
<evidence type="ECO:0000313" key="7">
    <source>
        <dbReference type="EMBL" id="MEW9856427.1"/>
    </source>
</evidence>
<feature type="transmembrane region" description="Helical" evidence="5">
    <location>
        <begin position="41"/>
        <end position="61"/>
    </location>
</feature>
<accession>A0ABV3REA2</accession>
<keyword evidence="3" id="KW-1015">Disulfide bond</keyword>